<proteinExistence type="predicted"/>
<evidence type="ECO:0000313" key="1">
    <source>
        <dbReference type="EMBL" id="EKX39513.1"/>
    </source>
</evidence>
<sequence length="191" mass="22311">MSDPRSFRSRGWLMSMLGTPDGTRNLDTLKLKTRTNSCVALMRTQAGIFATMHPHRRSGYKQANSESNLRELGSMTSYKQFYEKGVEIPYMQKSNMSVNYKQKLHKYDPNALCNRLPVKFDNEPVPFVRYCAPRNISQYELGPKLYERRFLTHSQAFYPKWDSLPIGFQNAGIMGDRRRFWLLLGLIGFHR</sequence>
<gene>
    <name evidence="1" type="ORF">GUITHDRAFT_143496</name>
</gene>
<dbReference type="HOGENOM" id="CLU_122615_0_0_1"/>
<evidence type="ECO:0000313" key="3">
    <source>
        <dbReference type="Proteomes" id="UP000011087"/>
    </source>
</evidence>
<dbReference type="RefSeq" id="XP_005826493.1">
    <property type="nucleotide sequence ID" value="XM_005826436.1"/>
</dbReference>
<dbReference type="AlphaFoldDB" id="L1ITF4"/>
<dbReference type="KEGG" id="gtt:GUITHDRAFT_143496"/>
<dbReference type="GeneID" id="17296278"/>
<evidence type="ECO:0000313" key="2">
    <source>
        <dbReference type="EnsemblProtists" id="EKX39513"/>
    </source>
</evidence>
<dbReference type="EnsemblProtists" id="EKX39513">
    <property type="protein sequence ID" value="EKX39513"/>
    <property type="gene ID" value="GUITHDRAFT_143496"/>
</dbReference>
<protein>
    <submittedName>
        <fullName evidence="1 2">Uncharacterized protein</fullName>
    </submittedName>
</protein>
<keyword evidence="3" id="KW-1185">Reference proteome</keyword>
<accession>L1ITF4</accession>
<dbReference type="EMBL" id="JH993039">
    <property type="protein sequence ID" value="EKX39513.1"/>
    <property type="molecule type" value="Genomic_DNA"/>
</dbReference>
<dbReference type="PaxDb" id="55529-EKX39513"/>
<dbReference type="eggNOG" id="ENOG502T0WY">
    <property type="taxonomic scope" value="Eukaryota"/>
</dbReference>
<reference evidence="1 3" key="1">
    <citation type="journal article" date="2012" name="Nature">
        <title>Algal genomes reveal evolutionary mosaicism and the fate of nucleomorphs.</title>
        <authorList>
            <consortium name="DOE Joint Genome Institute"/>
            <person name="Curtis B.A."/>
            <person name="Tanifuji G."/>
            <person name="Burki F."/>
            <person name="Gruber A."/>
            <person name="Irimia M."/>
            <person name="Maruyama S."/>
            <person name="Arias M.C."/>
            <person name="Ball S.G."/>
            <person name="Gile G.H."/>
            <person name="Hirakawa Y."/>
            <person name="Hopkins J.F."/>
            <person name="Kuo A."/>
            <person name="Rensing S.A."/>
            <person name="Schmutz J."/>
            <person name="Symeonidi A."/>
            <person name="Elias M."/>
            <person name="Eveleigh R.J."/>
            <person name="Herman E.K."/>
            <person name="Klute M.J."/>
            <person name="Nakayama T."/>
            <person name="Obornik M."/>
            <person name="Reyes-Prieto A."/>
            <person name="Armbrust E.V."/>
            <person name="Aves S.J."/>
            <person name="Beiko R.G."/>
            <person name="Coutinho P."/>
            <person name="Dacks J.B."/>
            <person name="Durnford D.G."/>
            <person name="Fast N.M."/>
            <person name="Green B.R."/>
            <person name="Grisdale C.J."/>
            <person name="Hempel F."/>
            <person name="Henrissat B."/>
            <person name="Hoppner M.P."/>
            <person name="Ishida K."/>
            <person name="Kim E."/>
            <person name="Koreny L."/>
            <person name="Kroth P.G."/>
            <person name="Liu Y."/>
            <person name="Malik S.B."/>
            <person name="Maier U.G."/>
            <person name="McRose D."/>
            <person name="Mock T."/>
            <person name="Neilson J.A."/>
            <person name="Onodera N.T."/>
            <person name="Poole A.M."/>
            <person name="Pritham E.J."/>
            <person name="Richards T.A."/>
            <person name="Rocap G."/>
            <person name="Roy S.W."/>
            <person name="Sarai C."/>
            <person name="Schaack S."/>
            <person name="Shirato S."/>
            <person name="Slamovits C.H."/>
            <person name="Spencer D.F."/>
            <person name="Suzuki S."/>
            <person name="Worden A.Z."/>
            <person name="Zauner S."/>
            <person name="Barry K."/>
            <person name="Bell C."/>
            <person name="Bharti A.K."/>
            <person name="Crow J.A."/>
            <person name="Grimwood J."/>
            <person name="Kramer R."/>
            <person name="Lindquist E."/>
            <person name="Lucas S."/>
            <person name="Salamov A."/>
            <person name="McFadden G.I."/>
            <person name="Lane C.E."/>
            <person name="Keeling P.J."/>
            <person name="Gray M.W."/>
            <person name="Grigoriev I.V."/>
            <person name="Archibald J.M."/>
        </authorList>
    </citation>
    <scope>NUCLEOTIDE SEQUENCE</scope>
    <source>
        <strain evidence="1 3">CCMP2712</strain>
    </source>
</reference>
<name>L1ITF4_GUITC</name>
<organism evidence="1">
    <name type="scientific">Guillardia theta (strain CCMP2712)</name>
    <name type="common">Cryptophyte</name>
    <dbReference type="NCBI Taxonomy" id="905079"/>
    <lineage>
        <taxon>Eukaryota</taxon>
        <taxon>Cryptophyceae</taxon>
        <taxon>Pyrenomonadales</taxon>
        <taxon>Geminigeraceae</taxon>
        <taxon>Guillardia</taxon>
    </lineage>
</organism>
<dbReference type="OrthoDB" id="10645737at2759"/>
<dbReference type="Proteomes" id="UP000011087">
    <property type="component" value="Unassembled WGS sequence"/>
</dbReference>
<reference evidence="3" key="2">
    <citation type="submission" date="2012-11" db="EMBL/GenBank/DDBJ databases">
        <authorList>
            <person name="Kuo A."/>
            <person name="Curtis B.A."/>
            <person name="Tanifuji G."/>
            <person name="Burki F."/>
            <person name="Gruber A."/>
            <person name="Irimia M."/>
            <person name="Maruyama S."/>
            <person name="Arias M.C."/>
            <person name="Ball S.G."/>
            <person name="Gile G.H."/>
            <person name="Hirakawa Y."/>
            <person name="Hopkins J.F."/>
            <person name="Rensing S.A."/>
            <person name="Schmutz J."/>
            <person name="Symeonidi A."/>
            <person name="Elias M."/>
            <person name="Eveleigh R.J."/>
            <person name="Herman E.K."/>
            <person name="Klute M.J."/>
            <person name="Nakayama T."/>
            <person name="Obornik M."/>
            <person name="Reyes-Prieto A."/>
            <person name="Armbrust E.V."/>
            <person name="Aves S.J."/>
            <person name="Beiko R.G."/>
            <person name="Coutinho P."/>
            <person name="Dacks J.B."/>
            <person name="Durnford D.G."/>
            <person name="Fast N.M."/>
            <person name="Green B.R."/>
            <person name="Grisdale C."/>
            <person name="Hempe F."/>
            <person name="Henrissat B."/>
            <person name="Hoppner M.P."/>
            <person name="Ishida K.-I."/>
            <person name="Kim E."/>
            <person name="Koreny L."/>
            <person name="Kroth P.G."/>
            <person name="Liu Y."/>
            <person name="Malik S.-B."/>
            <person name="Maier U.G."/>
            <person name="McRose D."/>
            <person name="Mock T."/>
            <person name="Neilson J.A."/>
            <person name="Onodera N.T."/>
            <person name="Poole A.M."/>
            <person name="Pritham E.J."/>
            <person name="Richards T.A."/>
            <person name="Rocap G."/>
            <person name="Roy S.W."/>
            <person name="Sarai C."/>
            <person name="Schaack S."/>
            <person name="Shirato S."/>
            <person name="Slamovits C.H."/>
            <person name="Spencer D.F."/>
            <person name="Suzuki S."/>
            <person name="Worden A.Z."/>
            <person name="Zauner S."/>
            <person name="Barry K."/>
            <person name="Bell C."/>
            <person name="Bharti A.K."/>
            <person name="Crow J.A."/>
            <person name="Grimwood J."/>
            <person name="Kramer R."/>
            <person name="Lindquist E."/>
            <person name="Lucas S."/>
            <person name="Salamov A."/>
            <person name="McFadden G.I."/>
            <person name="Lane C.E."/>
            <person name="Keeling P.J."/>
            <person name="Gray M.W."/>
            <person name="Grigoriev I.V."/>
            <person name="Archibald J.M."/>
        </authorList>
    </citation>
    <scope>NUCLEOTIDE SEQUENCE</scope>
    <source>
        <strain evidence="3">CCMP2712</strain>
    </source>
</reference>
<reference evidence="2" key="3">
    <citation type="submission" date="2015-06" db="UniProtKB">
        <authorList>
            <consortium name="EnsemblProtists"/>
        </authorList>
    </citation>
    <scope>IDENTIFICATION</scope>
</reference>